<accession>A0A9R1T3R8</accession>
<dbReference type="RefSeq" id="XP_011302396.1">
    <property type="nucleotide sequence ID" value="XM_011304094.1"/>
</dbReference>
<dbReference type="PROSITE" id="PS50103">
    <property type="entry name" value="ZF_C3H1"/>
    <property type="match status" value="1"/>
</dbReference>
<feature type="compositionally biased region" description="Basic residues" evidence="3">
    <location>
        <begin position="233"/>
        <end position="243"/>
    </location>
</feature>
<keyword evidence="1" id="KW-0863">Zinc-finger</keyword>
<feature type="compositionally biased region" description="Acidic residues" evidence="3">
    <location>
        <begin position="1"/>
        <end position="14"/>
    </location>
</feature>
<dbReference type="OrthoDB" id="8197317at2759"/>
<feature type="compositionally biased region" description="Basic residues" evidence="3">
    <location>
        <begin position="146"/>
        <end position="162"/>
    </location>
</feature>
<dbReference type="KEGG" id="fas:105266132"/>
<dbReference type="RefSeq" id="XP_011302370.1">
    <property type="nucleotide sequence ID" value="XM_011304068.1"/>
</dbReference>
<evidence type="ECO:0000313" key="7">
    <source>
        <dbReference type="RefSeq" id="XP_011302370.1"/>
    </source>
</evidence>
<accession>A0A9R1TYE4</accession>
<feature type="compositionally biased region" description="Basic and acidic residues" evidence="3">
    <location>
        <begin position="935"/>
        <end position="944"/>
    </location>
</feature>
<evidence type="ECO:0000259" key="4">
    <source>
        <dbReference type="PROSITE" id="PS50103"/>
    </source>
</evidence>
<feature type="compositionally biased region" description="Low complexity" evidence="3">
    <location>
        <begin position="510"/>
        <end position="523"/>
    </location>
</feature>
<feature type="compositionally biased region" description="Basic and acidic residues" evidence="3">
    <location>
        <begin position="1466"/>
        <end position="1477"/>
    </location>
</feature>
<feature type="compositionally biased region" description="Basic and acidic residues" evidence="3">
    <location>
        <begin position="855"/>
        <end position="873"/>
    </location>
</feature>
<feature type="compositionally biased region" description="Basic and acidic residues" evidence="3">
    <location>
        <begin position="305"/>
        <end position="315"/>
    </location>
</feature>
<accession>A0A9R1T450</accession>
<feature type="compositionally biased region" description="Basic residues" evidence="3">
    <location>
        <begin position="100"/>
        <end position="111"/>
    </location>
</feature>
<protein>
    <submittedName>
        <fullName evidence="6 7">Uncharacterized protein isoform X1</fullName>
    </submittedName>
</protein>
<feature type="region of interest" description="Disordered" evidence="3">
    <location>
        <begin position="143"/>
        <end position="243"/>
    </location>
</feature>
<feature type="region of interest" description="Disordered" evidence="3">
    <location>
        <begin position="728"/>
        <end position="967"/>
    </location>
</feature>
<feature type="compositionally biased region" description="Basic and acidic residues" evidence="3">
    <location>
        <begin position="1378"/>
        <end position="1388"/>
    </location>
</feature>
<evidence type="ECO:0000313" key="10">
    <source>
        <dbReference type="RefSeq" id="XP_011302396.1"/>
    </source>
</evidence>
<evidence type="ECO:0000313" key="6">
    <source>
        <dbReference type="RefSeq" id="XP_011302362.1"/>
    </source>
</evidence>
<feature type="compositionally biased region" description="Basic and acidic residues" evidence="3">
    <location>
        <begin position="544"/>
        <end position="558"/>
    </location>
</feature>
<feature type="coiled-coil region" evidence="2">
    <location>
        <begin position="1525"/>
        <end position="1559"/>
    </location>
</feature>
<feature type="compositionally biased region" description="Low complexity" evidence="3">
    <location>
        <begin position="222"/>
        <end position="232"/>
    </location>
</feature>
<evidence type="ECO:0000313" key="5">
    <source>
        <dbReference type="Proteomes" id="UP000694866"/>
    </source>
</evidence>
<accession>A0A9R1T3C6</accession>
<reference evidence="6 7" key="1">
    <citation type="submission" date="2025-04" db="UniProtKB">
        <authorList>
            <consortium name="RefSeq"/>
        </authorList>
    </citation>
    <scope>IDENTIFICATION</scope>
    <source>
        <strain evidence="6 7">USDA-PBARC FA_bdor</strain>
        <tissue evidence="6 7">Whole organism</tissue>
    </source>
</reference>
<gene>
    <name evidence="6 7 8 9 10 11" type="primary">LOC105266132</name>
</gene>
<feature type="region of interest" description="Disordered" evidence="3">
    <location>
        <begin position="1372"/>
        <end position="1477"/>
    </location>
</feature>
<feature type="compositionally biased region" description="Basic residues" evidence="3">
    <location>
        <begin position="198"/>
        <end position="208"/>
    </location>
</feature>
<dbReference type="RefSeq" id="XP_011302404.1">
    <property type="nucleotide sequence ID" value="XM_011304102.1"/>
</dbReference>
<feature type="compositionally biased region" description="Low complexity" evidence="3">
    <location>
        <begin position="1212"/>
        <end position="1222"/>
    </location>
</feature>
<dbReference type="GeneID" id="105266132"/>
<dbReference type="Proteomes" id="UP000694866">
    <property type="component" value="Unplaced"/>
</dbReference>
<evidence type="ECO:0000256" key="2">
    <source>
        <dbReference type="SAM" id="Coils"/>
    </source>
</evidence>
<evidence type="ECO:0000256" key="1">
    <source>
        <dbReference type="PROSITE-ProRule" id="PRU00723"/>
    </source>
</evidence>
<feature type="compositionally biased region" description="Basic and acidic residues" evidence="3">
    <location>
        <begin position="327"/>
        <end position="347"/>
    </location>
</feature>
<feature type="region of interest" description="Disordered" evidence="3">
    <location>
        <begin position="506"/>
        <end position="626"/>
    </location>
</feature>
<feature type="compositionally biased region" description="Low complexity" evidence="3">
    <location>
        <begin position="184"/>
        <end position="197"/>
    </location>
</feature>
<evidence type="ECO:0000256" key="3">
    <source>
        <dbReference type="SAM" id="MobiDB-lite"/>
    </source>
</evidence>
<feature type="region of interest" description="Disordered" evidence="3">
    <location>
        <begin position="1202"/>
        <end position="1249"/>
    </location>
</feature>
<sequence length="1778" mass="196606">MSAMDEKEDGEISLEDVSSSDEGQSTYEVPRSVRMPSPARRSHAFDAGYGKENRHYTGGINSRYVPNPASRHDGLLPISSEDEREIVENPETSHQLCIHIGKKKRKRKKKKAPGEGGLLMEDFVSSTDREPLVLNAPAIPTEITVHRRRRSPSPRGVRRHSPFTRARCASHSPSPPQRVYGLFRRSPSPRRNYSRSPSPRRRSPRRVRLPREESPRECPAISSRSKSSPVSRTKSRRRTHCRRTPTYAEVYAATLLKKVRRLETVGAITNGHKHKDHSSLKDKLNNMITRRQTEDKTETNGSDTNELKKESKSEGSESESEEGNLEVLRRLALETKQQKSEADHQSEDDPEALELRMIALKSAVMKKHLKRVKNGNKRKNNPRESSPFVDSFLQDLVNSSSSPERSPDDQQVDMELDTDVEREKEDFSPYSPTDEIMRDSPGPDRQQNVSGPGLDARGIPVKNEEERDSGDALNMEAPYSPTDPTKTPWVDRFKKERRKNILTTITINTDSESSEAAPYSPSDIPMYDPEFPICPPDTLEPQDDDHCVALDLSMKDPSKTVGEAPTVEETSEKSSIVSPQLPGDAPGVDPGTAPLEVPQPQDVESEKKKRECPPLTSGPQDDLSKRAAEVIGEPLYLRGLPEVTKEPNKIPILVNKSLLPVSILKTNKNLQQPLPQKRTETPSEPVFRNAEMQPVAVTEQVVNPFFKPIKLQPVVKKSTVVASAAAFSNVSMDNSNAEASEHVSNGILSKDDEEERKDHENPSDEGGEALKKKKKRTGMKLKAERIQEKRKRVVKAQAMKESLSSNSEAPGDGTNPEVISSENARCSEREESIPKRCESNGRGKENEANASVIEFSRESSPRECDNEQKKNEENVQTTGNDGNDKKRRNSIEEDEETLRAILLASLAKRPKTGEGVGRGSDEGLKGSEGAPKVQKRCELIEKTRSSITESKPMSEAPPANPEPSRTIATQNSTLGAVLKPLGITRLDHELQRNVMLTVEGRKRLNPSVIRGPPKKILRKAAIPVSTKVVNNAKRIQNSMMQKKMILQAQGKVGNSSGNLNTQNLKLVNLKGKEARPVSPKMKGKVQSLVIKLGEDSESESGEERGQVPPRVQRDVLTIPTTDFETSVEQFLKEQRKKQETMARCSVNATSTPANTPKIVKTVGFSGTPLAVRHLPPSQQEEYKRLKQKILEKERQRATRQIINTPPSPLSPASPISKPAIKSVTPKLPSALSKPSEASTPKTPSKAPIIPKLTTAKKINDKSCKKSSQSLSPKICVTDQLINNCSSSTPMTNLSIQIPNDNVTAGGRIVFDKPENSEGNSPKGPSALRILTTDQLNSKFVQVQLRKEGRTVTLGEGADKSIGELLQCSDFEINDTNDNESRKGEEATKELSLGEIEKSSDQTTQESGDGGSLAVDSEASTVILPPREDEEGEVTRESGDSTIVLDDTVVERPEAPKSPLKSKSKSPTKEQSDKIKSDVKAELEGLASLNDEQQKEKLKEFEKNLVTKRYSVLDDLAEMSSTLKQLDLERELQTNLSAELRRLRAQVAVAEERLMEQRLKIDSIGPKVTNAHKMIRDGRTECFKLTKLCQGIGTKVVGQQYKVPSTGAQLMMDSLKEVAYRTRQLSKKKVPCENNNNNETESASGQSINSRTLCTDTGSCNQRNGNGDNVNSEAEQCDNATGVVISRSTEESQGEAMILSDSTVEIPRVNPGLSSAGGTSPDESTERLSHLASSYESVLTSIRTPRHIDCNRELCPFELTGVCKDDECLYNHLEPRSQR</sequence>
<name>A0A9R1T3C6_9HYME</name>
<dbReference type="RefSeq" id="XP_011302377.1">
    <property type="nucleotide sequence ID" value="XM_011304075.1"/>
</dbReference>
<feature type="domain" description="C3H1-type" evidence="4">
    <location>
        <begin position="1748"/>
        <end position="1774"/>
    </location>
</feature>
<dbReference type="Pfam" id="PF10650">
    <property type="entry name" value="zf-C3H1"/>
    <property type="match status" value="1"/>
</dbReference>
<keyword evidence="1" id="KW-0479">Metal-binding</keyword>
<evidence type="ECO:0000313" key="8">
    <source>
        <dbReference type="RefSeq" id="XP_011302377.1"/>
    </source>
</evidence>
<evidence type="ECO:0000313" key="9">
    <source>
        <dbReference type="RefSeq" id="XP_011302387.1"/>
    </source>
</evidence>
<accession>A0A9R1T461</accession>
<feature type="zinc finger region" description="C3H1-type" evidence="1">
    <location>
        <begin position="1748"/>
        <end position="1774"/>
    </location>
</feature>
<dbReference type="InterPro" id="IPR000571">
    <property type="entry name" value="Znf_CCCH"/>
</dbReference>
<accession>A0A9R1T474</accession>
<keyword evidence="5" id="KW-1185">Reference proteome</keyword>
<feature type="compositionally biased region" description="Polar residues" evidence="3">
    <location>
        <begin position="16"/>
        <end position="27"/>
    </location>
</feature>
<dbReference type="RefSeq" id="XP_011302387.1">
    <property type="nucleotide sequence ID" value="XM_011304085.1"/>
</dbReference>
<feature type="region of interest" description="Disordered" evidence="3">
    <location>
        <begin position="289"/>
        <end position="354"/>
    </location>
</feature>
<feature type="compositionally biased region" description="Polar residues" evidence="3">
    <location>
        <begin position="732"/>
        <end position="747"/>
    </location>
</feature>
<dbReference type="RefSeq" id="XP_011302362.1">
    <property type="nucleotide sequence ID" value="XM_011304060.1"/>
</dbReference>
<dbReference type="GO" id="GO:0008270">
    <property type="term" value="F:zinc ion binding"/>
    <property type="evidence" value="ECO:0007669"/>
    <property type="project" value="UniProtKB-KW"/>
</dbReference>
<feature type="compositionally biased region" description="Basic and acidic residues" evidence="3">
    <location>
        <begin position="825"/>
        <end position="847"/>
    </location>
</feature>
<feature type="region of interest" description="Disordered" evidence="3">
    <location>
        <begin position="368"/>
        <end position="493"/>
    </location>
</feature>
<feature type="compositionally biased region" description="Basic residues" evidence="3">
    <location>
        <begin position="368"/>
        <end position="380"/>
    </location>
</feature>
<feature type="region of interest" description="Disordered" evidence="3">
    <location>
        <begin position="1"/>
        <end position="53"/>
    </location>
</feature>
<keyword evidence="2" id="KW-0175">Coiled coil</keyword>
<organism evidence="5 11">
    <name type="scientific">Fopius arisanus</name>
    <dbReference type="NCBI Taxonomy" id="64838"/>
    <lineage>
        <taxon>Eukaryota</taxon>
        <taxon>Metazoa</taxon>
        <taxon>Ecdysozoa</taxon>
        <taxon>Arthropoda</taxon>
        <taxon>Hexapoda</taxon>
        <taxon>Insecta</taxon>
        <taxon>Pterygota</taxon>
        <taxon>Neoptera</taxon>
        <taxon>Endopterygota</taxon>
        <taxon>Hymenoptera</taxon>
        <taxon>Apocrita</taxon>
        <taxon>Ichneumonoidea</taxon>
        <taxon>Braconidae</taxon>
        <taxon>Opiinae</taxon>
        <taxon>Fopius</taxon>
    </lineage>
</organism>
<proteinExistence type="predicted"/>
<feature type="region of interest" description="Disordered" evidence="3">
    <location>
        <begin position="99"/>
        <end position="130"/>
    </location>
</feature>
<evidence type="ECO:0000313" key="11">
    <source>
        <dbReference type="RefSeq" id="XP_011302404.1"/>
    </source>
</evidence>
<keyword evidence="1" id="KW-0862">Zinc</keyword>
<dbReference type="InterPro" id="IPR019607">
    <property type="entry name" value="Putative_zinc-finger_domain"/>
</dbReference>
<feature type="region of interest" description="Disordered" evidence="3">
    <location>
        <begin position="1628"/>
        <end position="1647"/>
    </location>
</feature>